<evidence type="ECO:0000256" key="3">
    <source>
        <dbReference type="ARBA" id="ARBA00023163"/>
    </source>
</evidence>
<keyword evidence="2" id="KW-0238">DNA-binding</keyword>
<reference evidence="6" key="1">
    <citation type="submission" date="2020-08" db="EMBL/GenBank/DDBJ databases">
        <title>Genome public.</title>
        <authorList>
            <person name="Liu C."/>
            <person name="Sun Q."/>
        </authorList>
    </citation>
    <scope>NUCLEOTIDE SEQUENCE</scope>
    <source>
        <strain evidence="6">NSJ-23</strain>
    </source>
</reference>
<dbReference type="Gene3D" id="1.10.10.10">
    <property type="entry name" value="Winged helix-like DNA-binding domain superfamily/Winged helix DNA-binding domain"/>
    <property type="match status" value="1"/>
</dbReference>
<dbReference type="Gene3D" id="3.30.450.40">
    <property type="match status" value="1"/>
</dbReference>
<accession>A0A8J6J8D5</accession>
<feature type="domain" description="IclR-ED" evidence="5">
    <location>
        <begin position="84"/>
        <end position="267"/>
    </location>
</feature>
<proteinExistence type="predicted"/>
<dbReference type="PROSITE" id="PS51078">
    <property type="entry name" value="ICLR_ED"/>
    <property type="match status" value="1"/>
</dbReference>
<dbReference type="CDD" id="cd00090">
    <property type="entry name" value="HTH_ARSR"/>
    <property type="match status" value="1"/>
</dbReference>
<dbReference type="InterPro" id="IPR036388">
    <property type="entry name" value="WH-like_DNA-bd_sf"/>
</dbReference>
<dbReference type="InterPro" id="IPR011991">
    <property type="entry name" value="ArsR-like_HTH"/>
</dbReference>
<dbReference type="GO" id="GO:0003677">
    <property type="term" value="F:DNA binding"/>
    <property type="evidence" value="ECO:0007669"/>
    <property type="project" value="UniProtKB-KW"/>
</dbReference>
<dbReference type="InterPro" id="IPR014757">
    <property type="entry name" value="Tscrpt_reg_IclR_C"/>
</dbReference>
<dbReference type="Pfam" id="PF09339">
    <property type="entry name" value="HTH_IclR"/>
    <property type="match status" value="1"/>
</dbReference>
<organism evidence="6 7">
    <name type="scientific">Flintibacter hominis</name>
    <dbReference type="NCBI Taxonomy" id="2763048"/>
    <lineage>
        <taxon>Bacteria</taxon>
        <taxon>Bacillati</taxon>
        <taxon>Bacillota</taxon>
        <taxon>Clostridia</taxon>
        <taxon>Eubacteriales</taxon>
        <taxon>Flintibacter</taxon>
    </lineage>
</organism>
<evidence type="ECO:0000313" key="7">
    <source>
        <dbReference type="Proteomes" id="UP000628736"/>
    </source>
</evidence>
<dbReference type="PANTHER" id="PTHR30136">
    <property type="entry name" value="HELIX-TURN-HELIX TRANSCRIPTIONAL REGULATOR, ICLR FAMILY"/>
    <property type="match status" value="1"/>
</dbReference>
<dbReference type="SUPFAM" id="SSF46785">
    <property type="entry name" value="Winged helix' DNA-binding domain"/>
    <property type="match status" value="1"/>
</dbReference>
<evidence type="ECO:0000256" key="1">
    <source>
        <dbReference type="ARBA" id="ARBA00023015"/>
    </source>
</evidence>
<dbReference type="RefSeq" id="WP_186852134.1">
    <property type="nucleotide sequence ID" value="NZ_JACOPO010000001.1"/>
</dbReference>
<protein>
    <submittedName>
        <fullName evidence="6">IclR family transcriptional regulator</fullName>
    </submittedName>
</protein>
<dbReference type="Pfam" id="PF01614">
    <property type="entry name" value="IclR_C"/>
    <property type="match status" value="1"/>
</dbReference>
<comment type="caution">
    <text evidence="6">The sequence shown here is derived from an EMBL/GenBank/DDBJ whole genome shotgun (WGS) entry which is preliminary data.</text>
</comment>
<evidence type="ECO:0000313" key="6">
    <source>
        <dbReference type="EMBL" id="MBC5721802.1"/>
    </source>
</evidence>
<dbReference type="PANTHER" id="PTHR30136:SF24">
    <property type="entry name" value="HTH-TYPE TRANSCRIPTIONAL REPRESSOR ALLR"/>
    <property type="match status" value="1"/>
</dbReference>
<dbReference type="InterPro" id="IPR050707">
    <property type="entry name" value="HTH_MetabolicPath_Reg"/>
</dbReference>
<dbReference type="Proteomes" id="UP000628736">
    <property type="component" value="Unassembled WGS sequence"/>
</dbReference>
<dbReference type="SMART" id="SM00346">
    <property type="entry name" value="HTH_ICLR"/>
    <property type="match status" value="1"/>
</dbReference>
<dbReference type="AlphaFoldDB" id="A0A8J6J8D5"/>
<dbReference type="PROSITE" id="PS51077">
    <property type="entry name" value="HTH_ICLR"/>
    <property type="match status" value="1"/>
</dbReference>
<evidence type="ECO:0000256" key="2">
    <source>
        <dbReference type="ARBA" id="ARBA00023125"/>
    </source>
</evidence>
<dbReference type="GO" id="GO:0045892">
    <property type="term" value="P:negative regulation of DNA-templated transcription"/>
    <property type="evidence" value="ECO:0007669"/>
    <property type="project" value="TreeGrafter"/>
</dbReference>
<dbReference type="InterPro" id="IPR029016">
    <property type="entry name" value="GAF-like_dom_sf"/>
</dbReference>
<dbReference type="EMBL" id="JACOPO010000001">
    <property type="protein sequence ID" value="MBC5721802.1"/>
    <property type="molecule type" value="Genomic_DNA"/>
</dbReference>
<evidence type="ECO:0000259" key="5">
    <source>
        <dbReference type="PROSITE" id="PS51078"/>
    </source>
</evidence>
<dbReference type="GO" id="GO:0003700">
    <property type="term" value="F:DNA-binding transcription factor activity"/>
    <property type="evidence" value="ECO:0007669"/>
    <property type="project" value="TreeGrafter"/>
</dbReference>
<keyword evidence="3" id="KW-0804">Transcription</keyword>
<dbReference type="InterPro" id="IPR005471">
    <property type="entry name" value="Tscrpt_reg_IclR_N"/>
</dbReference>
<keyword evidence="7" id="KW-1185">Reference proteome</keyword>
<feature type="domain" description="HTH iclR-type" evidence="4">
    <location>
        <begin position="21"/>
        <end position="83"/>
    </location>
</feature>
<dbReference type="SUPFAM" id="SSF55781">
    <property type="entry name" value="GAF domain-like"/>
    <property type="match status" value="1"/>
</dbReference>
<keyword evidence="1" id="KW-0805">Transcription regulation</keyword>
<evidence type="ECO:0000259" key="4">
    <source>
        <dbReference type="PROSITE" id="PS51077"/>
    </source>
</evidence>
<gene>
    <name evidence="6" type="ORF">H8S11_03075</name>
</gene>
<name>A0A8J6J8D5_9FIRM</name>
<sequence length="276" mass="30082">MILLKGDSAEMESASTVSSRVTSTAKALRILDCFSPARTELTLAQISRLLSMPKSTLLNQIRTLEEAGYLLRIRDGQAYRLGYKVMQLSYCAQAGSPVAQYAIPVMEDLQSATGDIIYLTSHIDGKVFYMECVYPSRRSISYSVSGKTLPMHCTGCGKAMLSQMPTEQVEAIIRKHGLPPITQNTITDHDQLMEALATYRRKGYALDNEEETMGVKCVAMAIRTGRGDVAGAISISGPAISITPEVVDQYSDLLARACNTLTQCAHLFPAIQLASN</sequence>
<dbReference type="InterPro" id="IPR036390">
    <property type="entry name" value="WH_DNA-bd_sf"/>
</dbReference>